<dbReference type="InterPro" id="IPR036259">
    <property type="entry name" value="MFS_trans_sf"/>
</dbReference>
<dbReference type="PROSITE" id="PS51382">
    <property type="entry name" value="SPX"/>
    <property type="match status" value="1"/>
</dbReference>
<dbReference type="Proteomes" id="UP001515480">
    <property type="component" value="Unassembled WGS sequence"/>
</dbReference>
<feature type="domain" description="SPX" evidence="1">
    <location>
        <begin position="1"/>
        <end position="147"/>
    </location>
</feature>
<dbReference type="CDD" id="cd14447">
    <property type="entry name" value="SPX"/>
    <property type="match status" value="1"/>
</dbReference>
<keyword evidence="3" id="KW-1185">Reference proteome</keyword>
<evidence type="ECO:0000259" key="1">
    <source>
        <dbReference type="PROSITE" id="PS51382"/>
    </source>
</evidence>
<proteinExistence type="predicted"/>
<name>A0AB34IUP2_PRYPA</name>
<evidence type="ECO:0000313" key="3">
    <source>
        <dbReference type="Proteomes" id="UP001515480"/>
    </source>
</evidence>
<dbReference type="Gene3D" id="1.20.1250.20">
    <property type="entry name" value="MFS general substrate transporter like domains"/>
    <property type="match status" value="1"/>
</dbReference>
<dbReference type="InterPro" id="IPR004331">
    <property type="entry name" value="SPX_dom"/>
</dbReference>
<dbReference type="GO" id="GO:0016036">
    <property type="term" value="P:cellular response to phosphate starvation"/>
    <property type="evidence" value="ECO:0007669"/>
    <property type="project" value="InterPro"/>
</dbReference>
<sequence>MKFGKTLRLYIAASGAAASWPHIEYKRLKDCIKATSAALGADENLVATGSRLVDALETQQHAESLFRKMLLASIAEVDASFAHQLELLTRSLDAAFAAPPSSSRVRELLLSLVVLNRYAVLNYLAVLKIVKKHDKRAGVQPIRSEALAILLSSCCVRTLLSRFFVDAEAKLLSMAEQGGLPTHASGGTDLLSIPKGVDGAPLALEEAIKSILGVLSAHYLPKSTLSSSVDKTPASSSVPRTAYVNFAMAYIGYACLLSCRKPFSAAKPYLVDEMGFPTNFLGIVDASMLLFYSLGSLLVGPYAL</sequence>
<organism evidence="2 3">
    <name type="scientific">Prymnesium parvum</name>
    <name type="common">Toxic golden alga</name>
    <dbReference type="NCBI Taxonomy" id="97485"/>
    <lineage>
        <taxon>Eukaryota</taxon>
        <taxon>Haptista</taxon>
        <taxon>Haptophyta</taxon>
        <taxon>Prymnesiophyceae</taxon>
        <taxon>Prymnesiales</taxon>
        <taxon>Prymnesiaceae</taxon>
        <taxon>Prymnesium</taxon>
    </lineage>
</organism>
<evidence type="ECO:0000313" key="2">
    <source>
        <dbReference type="EMBL" id="KAL1507329.1"/>
    </source>
</evidence>
<dbReference type="AlphaFoldDB" id="A0AB34IUP2"/>
<protein>
    <recommendedName>
        <fullName evidence="1">SPX domain-containing protein</fullName>
    </recommendedName>
</protein>
<dbReference type="PANTHER" id="PTHR45978:SF7">
    <property type="entry name" value="SPX DOMAIN-CONTAINING PROTEIN 4"/>
    <property type="match status" value="1"/>
</dbReference>
<dbReference type="PANTHER" id="PTHR45978">
    <property type="entry name" value="SPX DOMAIN-CONTAINING PROTEIN 3"/>
    <property type="match status" value="1"/>
</dbReference>
<accession>A0AB34IUP2</accession>
<reference evidence="2 3" key="1">
    <citation type="journal article" date="2024" name="Science">
        <title>Giant polyketide synthase enzymes in the biosynthesis of giant marine polyether toxins.</title>
        <authorList>
            <person name="Fallon T.R."/>
            <person name="Shende V.V."/>
            <person name="Wierzbicki I.H."/>
            <person name="Pendleton A.L."/>
            <person name="Watervoot N.F."/>
            <person name="Auber R.P."/>
            <person name="Gonzalez D.J."/>
            <person name="Wisecaver J.H."/>
            <person name="Moore B.S."/>
        </authorList>
    </citation>
    <scope>NUCLEOTIDE SEQUENCE [LARGE SCALE GENOMIC DNA]</scope>
    <source>
        <strain evidence="2 3">12B1</strain>
    </source>
</reference>
<dbReference type="EMBL" id="JBGBPQ010000018">
    <property type="protein sequence ID" value="KAL1507329.1"/>
    <property type="molecule type" value="Genomic_DNA"/>
</dbReference>
<comment type="caution">
    <text evidence="2">The sequence shown here is derived from an EMBL/GenBank/DDBJ whole genome shotgun (WGS) entry which is preliminary data.</text>
</comment>
<dbReference type="SUPFAM" id="SSF103473">
    <property type="entry name" value="MFS general substrate transporter"/>
    <property type="match status" value="1"/>
</dbReference>
<gene>
    <name evidence="2" type="ORF">AB1Y20_008175</name>
</gene>
<dbReference type="InterPro" id="IPR031142">
    <property type="entry name" value="SPX_prot"/>
</dbReference>